<dbReference type="EC" id="3.5.4.2" evidence="2 6"/>
<dbReference type="InterPro" id="IPR026912">
    <property type="entry name" value="Adenine_deam_C"/>
</dbReference>
<dbReference type="PANTHER" id="PTHR11113:SF2">
    <property type="entry name" value="ADENINE DEAMINASE"/>
    <property type="match status" value="1"/>
</dbReference>
<dbReference type="Pfam" id="PF01979">
    <property type="entry name" value="Amidohydro_1"/>
    <property type="match status" value="1"/>
</dbReference>
<evidence type="ECO:0000259" key="7">
    <source>
        <dbReference type="Pfam" id="PF01979"/>
    </source>
</evidence>
<accession>A0A9X2TFS1</accession>
<dbReference type="InterPro" id="IPR006680">
    <property type="entry name" value="Amidohydro-rel"/>
</dbReference>
<evidence type="ECO:0000256" key="6">
    <source>
        <dbReference type="HAMAP-Rule" id="MF_01518"/>
    </source>
</evidence>
<sequence length="545" mass="58335">MPASFSIAGRLVDLHARAIRPATVHVQDGVIARIEPAETVPERHLLPGFIDAHVHVESAMLPPSEFARAAVRHGTVGTVSDPHEIANVLGVEGVEYMIADGRPVPFHFAFGAPSCVPATPFETSGAELGPDAVSALLDRDDVPYLSEMMDYPGAIDGAPNVLAKIRAAQVRDKPVDGHAPGLRGDDVAQYAAAGIETDHECVSIEEAREKLEAGMKIAIREGSAAKNFDELIPLMDEAPDRLMFCSDDRHPDALAEGHIDTLVRRALNRGYDRFDVLRAACVHPVEHYGLDVGLLRDGDPADFIVVDDLDALNVQETYVEGALVAEEGETHIEHVASDVVNRFDAEPVAPADFRVPAGGDRLRVITAVDNQLGTGEEVVTTPTDDGYAVADPDRDVLKLAVVNRYTEESTPAVAFVRGFGLDGGALASSVAHDSHNVVAVGARDDALARAVNAVVRAEGGISAAAEGTRVLPLPIAGLMSDEPYDVVARRYTRLTDYVRAELGSAMDAPFMTLSFLSLLVIPRLKLSDRGLFDGAAFEFVDRFVD</sequence>
<dbReference type="HAMAP" id="MF_01518">
    <property type="entry name" value="Adenine_deamin"/>
    <property type="match status" value="1"/>
</dbReference>
<reference evidence="9" key="1">
    <citation type="submission" date="2022-08" db="EMBL/GenBank/DDBJ databases">
        <title>Genomic Encyclopedia of Type Strains, Phase V (KMG-V): Genome sequencing to study the core and pangenomes of soil and plant-associated prokaryotes.</title>
        <authorList>
            <person name="Whitman W."/>
        </authorList>
    </citation>
    <scope>NUCLEOTIDE SEQUENCE</scope>
    <source>
        <strain evidence="9">0</strain>
    </source>
</reference>
<evidence type="ECO:0000256" key="2">
    <source>
        <dbReference type="ARBA" id="ARBA00012782"/>
    </source>
</evidence>
<keyword evidence="4 6" id="KW-0464">Manganese</keyword>
<name>A0A9X2TFS1_9BACT</name>
<keyword evidence="3 6" id="KW-0378">Hydrolase</keyword>
<dbReference type="RefSeq" id="WP_259080115.1">
    <property type="nucleotide sequence ID" value="NZ_JANUAU010000004.1"/>
</dbReference>
<feature type="domain" description="Amidohydrolase-related" evidence="7">
    <location>
        <begin position="45"/>
        <end position="324"/>
    </location>
</feature>
<evidence type="ECO:0000259" key="8">
    <source>
        <dbReference type="Pfam" id="PF13382"/>
    </source>
</evidence>
<dbReference type="GO" id="GO:0006146">
    <property type="term" value="P:adenine catabolic process"/>
    <property type="evidence" value="ECO:0007669"/>
    <property type="project" value="InterPro"/>
</dbReference>
<dbReference type="CDD" id="cd01295">
    <property type="entry name" value="AdeC"/>
    <property type="match status" value="1"/>
</dbReference>
<evidence type="ECO:0000313" key="10">
    <source>
        <dbReference type="Proteomes" id="UP001155027"/>
    </source>
</evidence>
<comment type="caution">
    <text evidence="9">The sequence shown here is derived from an EMBL/GenBank/DDBJ whole genome shotgun (WGS) entry which is preliminary data.</text>
</comment>
<evidence type="ECO:0000313" key="9">
    <source>
        <dbReference type="EMBL" id="MCS3677717.1"/>
    </source>
</evidence>
<proteinExistence type="inferred from homology"/>
<comment type="catalytic activity">
    <reaction evidence="5 6">
        <text>adenine + H2O + H(+) = hypoxanthine + NH4(+)</text>
        <dbReference type="Rhea" id="RHEA:23688"/>
        <dbReference type="ChEBI" id="CHEBI:15377"/>
        <dbReference type="ChEBI" id="CHEBI:15378"/>
        <dbReference type="ChEBI" id="CHEBI:16708"/>
        <dbReference type="ChEBI" id="CHEBI:17368"/>
        <dbReference type="ChEBI" id="CHEBI:28938"/>
        <dbReference type="EC" id="3.5.4.2"/>
    </reaction>
</comment>
<dbReference type="SUPFAM" id="SSF51556">
    <property type="entry name" value="Metallo-dependent hydrolases"/>
    <property type="match status" value="1"/>
</dbReference>
<dbReference type="InterPro" id="IPR032466">
    <property type="entry name" value="Metal_Hydrolase"/>
</dbReference>
<dbReference type="PANTHER" id="PTHR11113">
    <property type="entry name" value="N-ACETYLGLUCOSAMINE-6-PHOSPHATE DEACETYLASE"/>
    <property type="match status" value="1"/>
</dbReference>
<evidence type="ECO:0000256" key="5">
    <source>
        <dbReference type="ARBA" id="ARBA00047720"/>
    </source>
</evidence>
<dbReference type="InterPro" id="IPR011059">
    <property type="entry name" value="Metal-dep_hydrolase_composite"/>
</dbReference>
<dbReference type="Gene3D" id="3.20.20.140">
    <property type="entry name" value="Metal-dependent hydrolases"/>
    <property type="match status" value="1"/>
</dbReference>
<evidence type="ECO:0000256" key="4">
    <source>
        <dbReference type="ARBA" id="ARBA00023211"/>
    </source>
</evidence>
<protein>
    <recommendedName>
        <fullName evidence="2 6">Adenine deaminase</fullName>
        <shortName evidence="6">Adenase</shortName>
        <shortName evidence="6">Adenine aminase</shortName>
        <ecNumber evidence="2 6">3.5.4.2</ecNumber>
    </recommendedName>
</protein>
<feature type="domain" description="Adenine deaminase C-terminal" evidence="8">
    <location>
        <begin position="372"/>
        <end position="537"/>
    </location>
</feature>
<dbReference type="Pfam" id="PF13382">
    <property type="entry name" value="Adenine_deam_C"/>
    <property type="match status" value="1"/>
</dbReference>
<evidence type="ECO:0000256" key="1">
    <source>
        <dbReference type="ARBA" id="ARBA00006773"/>
    </source>
</evidence>
<dbReference type="InterPro" id="IPR006679">
    <property type="entry name" value="Adenine_deam"/>
</dbReference>
<dbReference type="AlphaFoldDB" id="A0A9X2TFS1"/>
<comment type="similarity">
    <text evidence="1 6">Belongs to the metallo-dependent hydrolases superfamily. Adenine deaminase family.</text>
</comment>
<dbReference type="Proteomes" id="UP001155027">
    <property type="component" value="Unassembled WGS sequence"/>
</dbReference>
<gene>
    <name evidence="6" type="primary">ade</name>
    <name evidence="9" type="ORF">GGP71_001640</name>
</gene>
<dbReference type="EMBL" id="JANUAU010000004">
    <property type="protein sequence ID" value="MCS3677717.1"/>
    <property type="molecule type" value="Genomic_DNA"/>
</dbReference>
<dbReference type="GO" id="GO:0000034">
    <property type="term" value="F:adenine deaminase activity"/>
    <property type="evidence" value="ECO:0007669"/>
    <property type="project" value="UniProtKB-UniRule"/>
</dbReference>
<dbReference type="SUPFAM" id="SSF51338">
    <property type="entry name" value="Composite domain of metallo-dependent hydrolases"/>
    <property type="match status" value="2"/>
</dbReference>
<dbReference type="NCBIfam" id="TIGR01178">
    <property type="entry name" value="ade"/>
    <property type="match status" value="1"/>
</dbReference>
<comment type="cofactor">
    <cofactor evidence="6">
        <name>Mn(2+)</name>
        <dbReference type="ChEBI" id="CHEBI:29035"/>
    </cofactor>
</comment>
<evidence type="ECO:0000256" key="3">
    <source>
        <dbReference type="ARBA" id="ARBA00022801"/>
    </source>
</evidence>
<organism evidence="9 10">
    <name type="scientific">Salinibacter ruber</name>
    <dbReference type="NCBI Taxonomy" id="146919"/>
    <lineage>
        <taxon>Bacteria</taxon>
        <taxon>Pseudomonadati</taxon>
        <taxon>Rhodothermota</taxon>
        <taxon>Rhodothermia</taxon>
        <taxon>Rhodothermales</taxon>
        <taxon>Salinibacteraceae</taxon>
        <taxon>Salinibacter</taxon>
    </lineage>
</organism>